<dbReference type="InterPro" id="IPR020940">
    <property type="entry name" value="Thymidylate_synthase_AS"/>
</dbReference>
<organism evidence="2 3">
    <name type="scientific">Coprinellus micaceus</name>
    <name type="common">Glistening ink-cap mushroom</name>
    <name type="synonym">Coprinus micaceus</name>
    <dbReference type="NCBI Taxonomy" id="71717"/>
    <lineage>
        <taxon>Eukaryota</taxon>
        <taxon>Fungi</taxon>
        <taxon>Dikarya</taxon>
        <taxon>Basidiomycota</taxon>
        <taxon>Agaricomycotina</taxon>
        <taxon>Agaricomycetes</taxon>
        <taxon>Agaricomycetidae</taxon>
        <taxon>Agaricales</taxon>
        <taxon>Agaricineae</taxon>
        <taxon>Psathyrellaceae</taxon>
        <taxon>Coprinellus</taxon>
    </lineage>
</organism>
<dbReference type="GO" id="GO:0004799">
    <property type="term" value="F:thymidylate synthase activity"/>
    <property type="evidence" value="ECO:0007669"/>
    <property type="project" value="InterPro"/>
</dbReference>
<proteinExistence type="predicted"/>
<feature type="active site" evidence="1">
    <location>
        <position position="488"/>
    </location>
</feature>
<keyword evidence="3" id="KW-1185">Reference proteome</keyword>
<accession>A0A4Y7S9B7</accession>
<gene>
    <name evidence="2" type="ORF">FA13DRAFT_1758863</name>
</gene>
<dbReference type="OrthoDB" id="3149508at2759"/>
<dbReference type="PROSITE" id="PS00091">
    <property type="entry name" value="THYMIDYLATE_SYNTHASE"/>
    <property type="match status" value="1"/>
</dbReference>
<evidence type="ECO:0008006" key="4">
    <source>
        <dbReference type="Google" id="ProtNLM"/>
    </source>
</evidence>
<evidence type="ECO:0000256" key="1">
    <source>
        <dbReference type="PROSITE-ProRule" id="PRU10016"/>
    </source>
</evidence>
<name>A0A4Y7S9B7_COPMI</name>
<comment type="caution">
    <text evidence="2">The sequence shown here is derived from an EMBL/GenBank/DDBJ whole genome shotgun (WGS) entry which is preliminary data.</text>
</comment>
<evidence type="ECO:0000313" key="3">
    <source>
        <dbReference type="Proteomes" id="UP000298030"/>
    </source>
</evidence>
<sequence length="523" mass="59015">MEAWCVLVLGHQGRHVRCTFKSKRTSAIATTPNDTTYGSSPEGRKLDGNSVLVVIHTNGVHHLPFVKCCCMETRTVFTFELLDLYLAETLECHTATHSFYSKLRRLTNESFPSSVPDRYRELLRVGRQWRNIKELIFFAGEGELALFCAACPQPGINLPKSWWSDPEQWVYTRVNVMDGNFVCIHRMLKNQEGDLVWLKGNGKGFMTSKGPYDAYLENAVETKRGKAYKGCDASGIGAAACGRQEPSFQPPQMNMDYCWTKSVQYGRMKDAPHLLYLYDINCQYPESCLARFSPSFISGAGRVGGEILESLWSTTNDVLDANLNDSNTKKIQEIPKETFIANTLSEKLLSSAKELDEARADFDHLDSSASPNQRKAWPALLQRALNQRKTNLKAMDIFTAHISKPKSRRAIQTKLINEENSKGENTGGVPKWLALGIDIQQLQASHSIVRRCSDSPTEAQAYEIATRREQILLWIQEHTNLAGTLFPCLTWTTLFLSTPRKPSVSVTGLFVRLNLRDRFRQQG</sequence>
<dbReference type="Proteomes" id="UP000298030">
    <property type="component" value="Unassembled WGS sequence"/>
</dbReference>
<protein>
    <recommendedName>
        <fullName evidence="4">CxC2-like cysteine cluster KDZ transposase-associated domain-containing protein</fullName>
    </recommendedName>
</protein>
<reference evidence="2 3" key="1">
    <citation type="journal article" date="2019" name="Nat. Ecol. Evol.">
        <title>Megaphylogeny resolves global patterns of mushroom evolution.</title>
        <authorList>
            <person name="Varga T."/>
            <person name="Krizsan K."/>
            <person name="Foldi C."/>
            <person name="Dima B."/>
            <person name="Sanchez-Garcia M."/>
            <person name="Sanchez-Ramirez S."/>
            <person name="Szollosi G.J."/>
            <person name="Szarkandi J.G."/>
            <person name="Papp V."/>
            <person name="Albert L."/>
            <person name="Andreopoulos W."/>
            <person name="Angelini C."/>
            <person name="Antonin V."/>
            <person name="Barry K.W."/>
            <person name="Bougher N.L."/>
            <person name="Buchanan P."/>
            <person name="Buyck B."/>
            <person name="Bense V."/>
            <person name="Catcheside P."/>
            <person name="Chovatia M."/>
            <person name="Cooper J."/>
            <person name="Damon W."/>
            <person name="Desjardin D."/>
            <person name="Finy P."/>
            <person name="Geml J."/>
            <person name="Haridas S."/>
            <person name="Hughes K."/>
            <person name="Justo A."/>
            <person name="Karasinski D."/>
            <person name="Kautmanova I."/>
            <person name="Kiss B."/>
            <person name="Kocsube S."/>
            <person name="Kotiranta H."/>
            <person name="LaButti K.M."/>
            <person name="Lechner B.E."/>
            <person name="Liimatainen K."/>
            <person name="Lipzen A."/>
            <person name="Lukacs Z."/>
            <person name="Mihaltcheva S."/>
            <person name="Morgado L.N."/>
            <person name="Niskanen T."/>
            <person name="Noordeloos M.E."/>
            <person name="Ohm R.A."/>
            <person name="Ortiz-Santana B."/>
            <person name="Ovrebo C."/>
            <person name="Racz N."/>
            <person name="Riley R."/>
            <person name="Savchenko A."/>
            <person name="Shiryaev A."/>
            <person name="Soop K."/>
            <person name="Spirin V."/>
            <person name="Szebenyi C."/>
            <person name="Tomsovsky M."/>
            <person name="Tulloss R.E."/>
            <person name="Uehling J."/>
            <person name="Grigoriev I.V."/>
            <person name="Vagvolgyi C."/>
            <person name="Papp T."/>
            <person name="Martin F.M."/>
            <person name="Miettinen O."/>
            <person name="Hibbett D.S."/>
            <person name="Nagy L.G."/>
        </authorList>
    </citation>
    <scope>NUCLEOTIDE SEQUENCE [LARGE SCALE GENOMIC DNA]</scope>
    <source>
        <strain evidence="2 3">FP101781</strain>
    </source>
</reference>
<dbReference type="EMBL" id="QPFP01000292">
    <property type="protein sequence ID" value="TEB18055.1"/>
    <property type="molecule type" value="Genomic_DNA"/>
</dbReference>
<dbReference type="AlphaFoldDB" id="A0A4Y7S9B7"/>
<evidence type="ECO:0000313" key="2">
    <source>
        <dbReference type="EMBL" id="TEB18055.1"/>
    </source>
</evidence>
<dbReference type="GO" id="GO:0006231">
    <property type="term" value="P:dTMP biosynthetic process"/>
    <property type="evidence" value="ECO:0007669"/>
    <property type="project" value="InterPro"/>
</dbReference>